<dbReference type="InterPro" id="IPR011249">
    <property type="entry name" value="Metalloenz_LuxS/M16"/>
</dbReference>
<evidence type="ECO:0000256" key="1">
    <source>
        <dbReference type="SAM" id="Phobius"/>
    </source>
</evidence>
<protein>
    <recommendedName>
        <fullName evidence="4">Insulinase family protein</fullName>
    </recommendedName>
</protein>
<evidence type="ECO:0000313" key="2">
    <source>
        <dbReference type="EMBL" id="GAA2250871.1"/>
    </source>
</evidence>
<accession>A0ABP5R3X6</accession>
<keyword evidence="1" id="KW-0472">Membrane</keyword>
<dbReference type="EMBL" id="BAAATR010000015">
    <property type="protein sequence ID" value="GAA2250871.1"/>
    <property type="molecule type" value="Genomic_DNA"/>
</dbReference>
<organism evidence="2 3">
    <name type="scientific">Kitasatospora cystarginea</name>
    <dbReference type="NCBI Taxonomy" id="58350"/>
    <lineage>
        <taxon>Bacteria</taxon>
        <taxon>Bacillati</taxon>
        <taxon>Actinomycetota</taxon>
        <taxon>Actinomycetes</taxon>
        <taxon>Kitasatosporales</taxon>
        <taxon>Streptomycetaceae</taxon>
        <taxon>Kitasatospora</taxon>
    </lineage>
</organism>
<feature type="transmembrane region" description="Helical" evidence="1">
    <location>
        <begin position="540"/>
        <end position="558"/>
    </location>
</feature>
<proteinExistence type="predicted"/>
<comment type="caution">
    <text evidence="2">The sequence shown here is derived from an EMBL/GenBank/DDBJ whole genome shotgun (WGS) entry which is preliminary data.</text>
</comment>
<reference evidence="3" key="1">
    <citation type="journal article" date="2019" name="Int. J. Syst. Evol. Microbiol.">
        <title>The Global Catalogue of Microorganisms (GCM) 10K type strain sequencing project: providing services to taxonomists for standard genome sequencing and annotation.</title>
        <authorList>
            <consortium name="The Broad Institute Genomics Platform"/>
            <consortium name="The Broad Institute Genome Sequencing Center for Infectious Disease"/>
            <person name="Wu L."/>
            <person name="Ma J."/>
        </authorList>
    </citation>
    <scope>NUCLEOTIDE SEQUENCE [LARGE SCALE GENOMIC DNA]</scope>
    <source>
        <strain evidence="3">JCM 7356</strain>
    </source>
</reference>
<keyword evidence="3" id="KW-1185">Reference proteome</keyword>
<gene>
    <name evidence="2" type="ORF">GCM10010430_37220</name>
</gene>
<feature type="transmembrane region" description="Helical" evidence="1">
    <location>
        <begin position="504"/>
        <end position="528"/>
    </location>
</feature>
<dbReference type="SUPFAM" id="SSF63411">
    <property type="entry name" value="LuxS/MPP-like metallohydrolase"/>
    <property type="match status" value="2"/>
</dbReference>
<dbReference type="RefSeq" id="WP_344637535.1">
    <property type="nucleotide sequence ID" value="NZ_BAAATR010000015.1"/>
</dbReference>
<keyword evidence="1" id="KW-0812">Transmembrane</keyword>
<evidence type="ECO:0000313" key="3">
    <source>
        <dbReference type="Proteomes" id="UP001500305"/>
    </source>
</evidence>
<dbReference type="Proteomes" id="UP001500305">
    <property type="component" value="Unassembled WGS sequence"/>
</dbReference>
<name>A0ABP5R3X6_9ACTN</name>
<sequence>MIHQFEVDGVPAVFVQRPGRFAAGLVFRVGWADETLARHGVTHLVEHLALYRSGVADHHLNGTTGPLHTHFHLEGTEADVSSFLLSVCQSLTALPMERLETEKDILRTEEAGRSPGAAEATGQWRYGAQSHGLCSYPEWGLHGVDERAVQQWADTWFTQGNAALWVAGERLPQGLRLPLRPGRRMPVPAATSALPVTPAYFSGGKGQVLFETVLPRSTATALYAACLDREFFRVLRQEGGYSYTATAAQAHRGDGWSTVVALADALPEQQDAVLGGFVDVLARLAAVGVPQHELDALRRRVDEEYTQPDAEAGRLSGLAADLLSGLPPRTIEELRAELWSTTAEEVHAVARQAHAAGLLRVPNGRRADWAGYTAAPTTSSVAVAGKRHRSREKDAPDLVLGPEGVSLVDDEGAATVRYDACAAVLNWPDGGRRLIGTDGITIQLEPGCFDVDVQSLAMVDAAVPAHALVRMPPRQQRPAAPRTAAAQAAKAAPAGPPFTKVQRFMLTVFTAAAWVWGVILAFAVAGAAGDTSMLTDPATYVLYGVMGAVEAALIRSVLRRRRLRKAAGG</sequence>
<dbReference type="Gene3D" id="3.30.830.10">
    <property type="entry name" value="Metalloenzyme, LuxS/M16 peptidase-like"/>
    <property type="match status" value="2"/>
</dbReference>
<keyword evidence="1" id="KW-1133">Transmembrane helix</keyword>
<evidence type="ECO:0008006" key="4">
    <source>
        <dbReference type="Google" id="ProtNLM"/>
    </source>
</evidence>